<dbReference type="GO" id="GO:0031419">
    <property type="term" value="F:cobalamin binding"/>
    <property type="evidence" value="ECO:0007669"/>
    <property type="project" value="InterPro"/>
</dbReference>
<protein>
    <submittedName>
        <fullName evidence="8">Cobalamin-dependent protein</fullName>
    </submittedName>
</protein>
<evidence type="ECO:0000259" key="6">
    <source>
        <dbReference type="PROSITE" id="PS51332"/>
    </source>
</evidence>
<dbReference type="InterPro" id="IPR006638">
    <property type="entry name" value="Elp3/MiaA/NifB-like_rSAM"/>
</dbReference>
<sequence length="485" mass="55863">MTSSQNSPQTICRIAALPLPHEAVPKLTTPIALLVPPSVFVVPRGWEWTHSAPFEGPSILAALIKGLGYPFRLFDQREYFDPEDIRGIADGYDIVGISVWGDSFSYVRRVVEILKEERPERPIILGGPLASAIPELMMKTTAADFVVAGEGELTLTELLDHLTANEFARPLDTILGLTWRDDSDTIRHNAPRPQLTDLDIIPFQDFSAWDRFKDKEVPELYLSYSRGCACNCTFCYRAFPKLNYKSVERVKREIDYYSSTGFRMAWWNDLTFVTDRTYVHRLMKTIFEHHQFRWTAFSRVTGLDEETLVMMKENGLDIVLYGMESVSSSVLESYHKGIAKSAMIETIQLHRKCEVKIGGLFIIGAPNDNQESMDELVAFCNEFKEVTRVKYLSALPGTAFYRQCLRDGLITDEVKHLEWLSLEQSVEEDIDQPGFVKFTSHLTRNELRAIYRDINYRIEIRPYDYRIQDNLFLDEAEKFRTRKPC</sequence>
<dbReference type="InterPro" id="IPR006158">
    <property type="entry name" value="Cobalamin-bd"/>
</dbReference>
<evidence type="ECO:0000313" key="9">
    <source>
        <dbReference type="Proteomes" id="UP000811899"/>
    </source>
</evidence>
<dbReference type="Gene3D" id="3.80.30.20">
    <property type="entry name" value="tm_1862 like domain"/>
    <property type="match status" value="1"/>
</dbReference>
<dbReference type="GO" id="GO:0005829">
    <property type="term" value="C:cytosol"/>
    <property type="evidence" value="ECO:0007669"/>
    <property type="project" value="TreeGrafter"/>
</dbReference>
<evidence type="ECO:0000256" key="4">
    <source>
        <dbReference type="ARBA" id="ARBA00023004"/>
    </source>
</evidence>
<keyword evidence="3" id="KW-0479">Metal-binding</keyword>
<dbReference type="Pfam" id="PF02310">
    <property type="entry name" value="B12-binding"/>
    <property type="match status" value="1"/>
</dbReference>
<accession>A0AAW4LCW4</accession>
<feature type="domain" description="B12-binding" evidence="6">
    <location>
        <begin position="36"/>
        <end position="169"/>
    </location>
</feature>
<dbReference type="GO" id="GO:0051539">
    <property type="term" value="F:4 iron, 4 sulfur cluster binding"/>
    <property type="evidence" value="ECO:0007669"/>
    <property type="project" value="UniProtKB-KW"/>
</dbReference>
<dbReference type="InterPro" id="IPR007197">
    <property type="entry name" value="rSAM"/>
</dbReference>
<keyword evidence="5" id="KW-0411">Iron-sulfur</keyword>
<dbReference type="PROSITE" id="PS51332">
    <property type="entry name" value="B12_BINDING"/>
    <property type="match status" value="1"/>
</dbReference>
<evidence type="ECO:0000256" key="2">
    <source>
        <dbReference type="ARBA" id="ARBA00022691"/>
    </source>
</evidence>
<dbReference type="InterPro" id="IPR058240">
    <property type="entry name" value="rSAM_sf"/>
</dbReference>
<dbReference type="Proteomes" id="UP000811899">
    <property type="component" value="Unassembled WGS sequence"/>
</dbReference>
<dbReference type="EMBL" id="JAHCVJ010000007">
    <property type="protein sequence ID" value="MBT0665859.1"/>
    <property type="molecule type" value="Genomic_DNA"/>
</dbReference>
<dbReference type="SFLD" id="SFLDG01082">
    <property type="entry name" value="B12-binding_domain_containing"/>
    <property type="match status" value="1"/>
</dbReference>
<gene>
    <name evidence="8" type="ORF">KI809_16230</name>
</gene>
<dbReference type="Gene3D" id="3.40.50.280">
    <property type="entry name" value="Cobalamin-binding domain"/>
    <property type="match status" value="1"/>
</dbReference>
<evidence type="ECO:0000313" key="8">
    <source>
        <dbReference type="EMBL" id="MBT0665859.1"/>
    </source>
</evidence>
<dbReference type="RefSeq" id="WP_214172627.1">
    <property type="nucleotide sequence ID" value="NZ_JAHCVJ010000007.1"/>
</dbReference>
<dbReference type="CDD" id="cd02068">
    <property type="entry name" value="radical_SAM_B12_BD"/>
    <property type="match status" value="1"/>
</dbReference>
<evidence type="ECO:0000256" key="3">
    <source>
        <dbReference type="ARBA" id="ARBA00022723"/>
    </source>
</evidence>
<keyword evidence="4" id="KW-0408">Iron</keyword>
<dbReference type="PANTHER" id="PTHR43409:SF16">
    <property type="entry name" value="SLR0320 PROTEIN"/>
    <property type="match status" value="1"/>
</dbReference>
<dbReference type="SMART" id="SM00729">
    <property type="entry name" value="Elp3"/>
    <property type="match status" value="1"/>
</dbReference>
<proteinExistence type="predicted"/>
<dbReference type="SUPFAM" id="SSF102114">
    <property type="entry name" value="Radical SAM enzymes"/>
    <property type="match status" value="1"/>
</dbReference>
<dbReference type="GO" id="GO:0046872">
    <property type="term" value="F:metal ion binding"/>
    <property type="evidence" value="ECO:0007669"/>
    <property type="project" value="UniProtKB-KW"/>
</dbReference>
<comment type="cofactor">
    <cofactor evidence="1">
        <name>[4Fe-4S] cluster</name>
        <dbReference type="ChEBI" id="CHEBI:49883"/>
    </cofactor>
</comment>
<dbReference type="PROSITE" id="PS51918">
    <property type="entry name" value="RADICAL_SAM"/>
    <property type="match status" value="1"/>
</dbReference>
<dbReference type="InterPro" id="IPR036724">
    <property type="entry name" value="Cobalamin-bd_sf"/>
</dbReference>
<dbReference type="PANTHER" id="PTHR43409">
    <property type="entry name" value="ANAEROBIC MAGNESIUM-PROTOPORPHYRIN IX MONOMETHYL ESTER CYCLASE-RELATED"/>
    <property type="match status" value="1"/>
</dbReference>
<reference evidence="8 9" key="1">
    <citation type="submission" date="2021-05" db="EMBL/GenBank/DDBJ databases">
        <title>The draft genome of Geobacter pelophilus DSM 12255.</title>
        <authorList>
            <person name="Xu Z."/>
            <person name="Masuda Y."/>
            <person name="Itoh H."/>
            <person name="Senoo K."/>
        </authorList>
    </citation>
    <scope>NUCLEOTIDE SEQUENCE [LARGE SCALE GENOMIC DNA]</scope>
    <source>
        <strain evidence="8 9">DSM 12255</strain>
    </source>
</reference>
<organism evidence="8 9">
    <name type="scientific">Geoanaerobacter pelophilus</name>
    <dbReference type="NCBI Taxonomy" id="60036"/>
    <lineage>
        <taxon>Bacteria</taxon>
        <taxon>Pseudomonadati</taxon>
        <taxon>Thermodesulfobacteriota</taxon>
        <taxon>Desulfuromonadia</taxon>
        <taxon>Geobacterales</taxon>
        <taxon>Geobacteraceae</taxon>
        <taxon>Geoanaerobacter</taxon>
    </lineage>
</organism>
<dbReference type="InterPro" id="IPR034466">
    <property type="entry name" value="Methyltransferase_Class_B"/>
</dbReference>
<comment type="caution">
    <text evidence="8">The sequence shown here is derived from an EMBL/GenBank/DDBJ whole genome shotgun (WGS) entry which is preliminary data.</text>
</comment>
<dbReference type="InterPro" id="IPR023404">
    <property type="entry name" value="rSAM_horseshoe"/>
</dbReference>
<evidence type="ECO:0000259" key="7">
    <source>
        <dbReference type="PROSITE" id="PS51918"/>
    </source>
</evidence>
<dbReference type="InterPro" id="IPR051198">
    <property type="entry name" value="BchE-like"/>
</dbReference>
<dbReference type="SFLD" id="SFLDS00029">
    <property type="entry name" value="Radical_SAM"/>
    <property type="match status" value="1"/>
</dbReference>
<evidence type="ECO:0000256" key="1">
    <source>
        <dbReference type="ARBA" id="ARBA00001966"/>
    </source>
</evidence>
<dbReference type="GO" id="GO:0003824">
    <property type="term" value="F:catalytic activity"/>
    <property type="evidence" value="ECO:0007669"/>
    <property type="project" value="InterPro"/>
</dbReference>
<dbReference type="AlphaFoldDB" id="A0AAW4LCW4"/>
<dbReference type="SFLD" id="SFLDG01123">
    <property type="entry name" value="methyltransferase_(Class_B)"/>
    <property type="match status" value="1"/>
</dbReference>
<dbReference type="SUPFAM" id="SSF52242">
    <property type="entry name" value="Cobalamin (vitamin B12)-binding domain"/>
    <property type="match status" value="1"/>
</dbReference>
<keyword evidence="2" id="KW-0949">S-adenosyl-L-methionine</keyword>
<feature type="domain" description="Radical SAM core" evidence="7">
    <location>
        <begin position="214"/>
        <end position="433"/>
    </location>
</feature>
<keyword evidence="9" id="KW-1185">Reference proteome</keyword>
<dbReference type="Pfam" id="PF04055">
    <property type="entry name" value="Radical_SAM"/>
    <property type="match status" value="1"/>
</dbReference>
<name>A0AAW4LCW4_9BACT</name>
<evidence type="ECO:0000256" key="5">
    <source>
        <dbReference type="ARBA" id="ARBA00023014"/>
    </source>
</evidence>